<evidence type="ECO:0000259" key="5">
    <source>
        <dbReference type="PROSITE" id="PS50977"/>
    </source>
</evidence>
<reference evidence="6 7" key="1">
    <citation type="journal article" date="2017" name="Infect. Genet. Evol.">
        <title>The new phylogeny of the genus Mycobacterium: The old and the news.</title>
        <authorList>
            <person name="Tortoli E."/>
            <person name="Fedrizzi T."/>
            <person name="Meehan C.J."/>
            <person name="Trovato A."/>
            <person name="Grottola A."/>
            <person name="Giacobazzi E."/>
            <person name="Serpini G.F."/>
            <person name="Tagliazucchi S."/>
            <person name="Fabio A."/>
            <person name="Bettua C."/>
            <person name="Bertorelli R."/>
            <person name="Frascaro F."/>
            <person name="De Sanctis V."/>
            <person name="Pecorari M."/>
            <person name="Jousson O."/>
            <person name="Segata N."/>
            <person name="Cirillo D.M."/>
        </authorList>
    </citation>
    <scope>NUCLEOTIDE SEQUENCE [LARGE SCALE GENOMIC DNA]</scope>
    <source>
        <strain evidence="6 7">CIP1034565</strain>
    </source>
</reference>
<dbReference type="InterPro" id="IPR009057">
    <property type="entry name" value="Homeodomain-like_sf"/>
</dbReference>
<dbReference type="InterPro" id="IPR050109">
    <property type="entry name" value="HTH-type_TetR-like_transc_reg"/>
</dbReference>
<keyword evidence="7" id="KW-1185">Reference proteome</keyword>
<proteinExistence type="predicted"/>
<dbReference type="Proteomes" id="UP000230551">
    <property type="component" value="Unassembled WGS sequence"/>
</dbReference>
<dbReference type="InterPro" id="IPR001647">
    <property type="entry name" value="HTH_TetR"/>
</dbReference>
<name>A0A2G5P987_9MYCO</name>
<dbReference type="PANTHER" id="PTHR30055:SF234">
    <property type="entry name" value="HTH-TYPE TRANSCRIPTIONAL REGULATOR BETI"/>
    <property type="match status" value="1"/>
</dbReference>
<keyword evidence="1" id="KW-0805">Transcription regulation</keyword>
<evidence type="ECO:0000313" key="6">
    <source>
        <dbReference type="EMBL" id="PIB74919.1"/>
    </source>
</evidence>
<dbReference type="PROSITE" id="PS01081">
    <property type="entry name" value="HTH_TETR_1"/>
    <property type="match status" value="1"/>
</dbReference>
<evidence type="ECO:0000256" key="4">
    <source>
        <dbReference type="PROSITE-ProRule" id="PRU00335"/>
    </source>
</evidence>
<evidence type="ECO:0000256" key="3">
    <source>
        <dbReference type="ARBA" id="ARBA00023163"/>
    </source>
</evidence>
<comment type="caution">
    <text evidence="6">The sequence shown here is derived from an EMBL/GenBank/DDBJ whole genome shotgun (WGS) entry which is preliminary data.</text>
</comment>
<feature type="domain" description="HTH tetR-type" evidence="5">
    <location>
        <begin position="18"/>
        <end position="78"/>
    </location>
</feature>
<organism evidence="6 7">
    <name type="scientific">Mycolicibacterium brumae</name>
    <dbReference type="NCBI Taxonomy" id="85968"/>
    <lineage>
        <taxon>Bacteria</taxon>
        <taxon>Bacillati</taxon>
        <taxon>Actinomycetota</taxon>
        <taxon>Actinomycetes</taxon>
        <taxon>Mycobacteriales</taxon>
        <taxon>Mycobacteriaceae</taxon>
        <taxon>Mycolicibacterium</taxon>
    </lineage>
</organism>
<dbReference type="PANTHER" id="PTHR30055">
    <property type="entry name" value="HTH-TYPE TRANSCRIPTIONAL REGULATOR RUTR"/>
    <property type="match status" value="1"/>
</dbReference>
<dbReference type="RefSeq" id="WP_090585523.1">
    <property type="nucleotide sequence ID" value="NZ_CP104302.1"/>
</dbReference>
<dbReference type="STRING" id="85968.GCA_900073015_00496"/>
<dbReference type="GO" id="GO:0000976">
    <property type="term" value="F:transcription cis-regulatory region binding"/>
    <property type="evidence" value="ECO:0007669"/>
    <property type="project" value="TreeGrafter"/>
</dbReference>
<dbReference type="OrthoDB" id="4761260at2"/>
<dbReference type="EMBL" id="PDCN02000013">
    <property type="protein sequence ID" value="PIB74919.1"/>
    <property type="molecule type" value="Genomic_DNA"/>
</dbReference>
<gene>
    <name evidence="6" type="ORF">CQY22_011170</name>
</gene>
<feature type="DNA-binding region" description="H-T-H motif" evidence="4">
    <location>
        <begin position="41"/>
        <end position="60"/>
    </location>
</feature>
<dbReference type="Pfam" id="PF00440">
    <property type="entry name" value="TetR_N"/>
    <property type="match status" value="1"/>
</dbReference>
<keyword evidence="2 4" id="KW-0238">DNA-binding</keyword>
<evidence type="ECO:0000256" key="1">
    <source>
        <dbReference type="ARBA" id="ARBA00023015"/>
    </source>
</evidence>
<sequence>MTSVSPAGAIPPRQARSRAALERLLSAAQEVLVTRGFDEFTIAAVAEKAGVSVGGVYRRFTGKDQLLETVLDRALDDLQSTVSAALATPTPDLAGAVSAFAGALADYLGRTGPLYTAALTASRRPDKRDRALAVLTGLQRVFFDAALPHAAEITHPAPSTALNTALRTIIGAGVHRAATAPLWPDGLGWEQWASEMAEMATGYLTRS</sequence>
<dbReference type="Gene3D" id="1.10.357.10">
    <property type="entry name" value="Tetracycline Repressor, domain 2"/>
    <property type="match status" value="1"/>
</dbReference>
<evidence type="ECO:0000313" key="7">
    <source>
        <dbReference type="Proteomes" id="UP000230551"/>
    </source>
</evidence>
<dbReference type="AlphaFoldDB" id="A0A2G5P987"/>
<dbReference type="GO" id="GO:0003700">
    <property type="term" value="F:DNA-binding transcription factor activity"/>
    <property type="evidence" value="ECO:0007669"/>
    <property type="project" value="TreeGrafter"/>
</dbReference>
<keyword evidence="3" id="KW-0804">Transcription</keyword>
<dbReference type="SUPFAM" id="SSF46689">
    <property type="entry name" value="Homeodomain-like"/>
    <property type="match status" value="1"/>
</dbReference>
<dbReference type="PROSITE" id="PS50977">
    <property type="entry name" value="HTH_TETR_2"/>
    <property type="match status" value="1"/>
</dbReference>
<dbReference type="PRINTS" id="PR00455">
    <property type="entry name" value="HTHTETR"/>
</dbReference>
<accession>A0A2G5P987</accession>
<evidence type="ECO:0000256" key="2">
    <source>
        <dbReference type="ARBA" id="ARBA00023125"/>
    </source>
</evidence>
<protein>
    <submittedName>
        <fullName evidence="6">TetR/AcrR family transcriptional regulator</fullName>
    </submittedName>
</protein>
<dbReference type="InterPro" id="IPR023772">
    <property type="entry name" value="DNA-bd_HTH_TetR-type_CS"/>
</dbReference>